<evidence type="ECO:0000313" key="19">
    <source>
        <dbReference type="EMBL" id="EAL7715052.1"/>
    </source>
</evidence>
<dbReference type="EMBL" id="AACOOI010000016">
    <property type="protein sequence ID" value="EAL4753197.1"/>
    <property type="molecule type" value="Genomic_DNA"/>
</dbReference>
<dbReference type="EMBL" id="AACCKB010000015">
    <property type="protein sequence ID" value="EAJ9682098.1"/>
    <property type="molecule type" value="Genomic_DNA"/>
</dbReference>
<dbReference type="EMBL" id="AACTAL010000043">
    <property type="protein sequence ID" value="EAM0029049.1"/>
    <property type="molecule type" value="Genomic_DNA"/>
</dbReference>
<evidence type="ECO:0000313" key="30">
    <source>
        <dbReference type="EMBL" id="ECR9556795.1"/>
    </source>
</evidence>
<dbReference type="KEGG" id="ccoo:ATE51_04148"/>
<evidence type="ECO:0000313" key="33">
    <source>
        <dbReference type="Proteomes" id="UP000557830"/>
    </source>
</evidence>
<evidence type="ECO:0000313" key="6">
    <source>
        <dbReference type="EMBL" id="EAK2501183.1"/>
    </source>
</evidence>
<dbReference type="AlphaFoldDB" id="A0A5Y5R948"/>
<dbReference type="EMBL" id="AACRBN010000012">
    <property type="protein sequence ID" value="EAL7715052.1"/>
    <property type="molecule type" value="Genomic_DNA"/>
</dbReference>
<evidence type="ECO:0000313" key="7">
    <source>
        <dbReference type="EMBL" id="EAK4012876.1"/>
    </source>
</evidence>
<dbReference type="EMBL" id="AAIAUU010000012">
    <property type="protein sequence ID" value="ECC2503695.1"/>
    <property type="molecule type" value="Genomic_DNA"/>
</dbReference>
<dbReference type="RefSeq" id="WP_002778540.1">
    <property type="nucleotide sequence ID" value="NZ_AANOQZ020000026.1"/>
</dbReference>
<evidence type="ECO:0000313" key="29">
    <source>
        <dbReference type="EMBL" id="ECR9523782.1"/>
    </source>
</evidence>
<evidence type="ECO:0000313" key="15">
    <source>
        <dbReference type="EMBL" id="EAL2684173.1"/>
    </source>
</evidence>
<dbReference type="EMBL" id="AAJEIL010000030">
    <property type="protein sequence ID" value="ECK9990417.1"/>
    <property type="molecule type" value="Genomic_DNA"/>
</dbReference>
<dbReference type="EMBL" id="AACAMH010000009">
    <property type="protein sequence ID" value="EAJ7596178.1"/>
    <property type="molecule type" value="Genomic_DNA"/>
</dbReference>
<dbReference type="EMBL" id="AACANV010000010">
    <property type="protein sequence ID" value="EAJ7669674.1"/>
    <property type="molecule type" value="Genomic_DNA"/>
</dbReference>
<sequence>MENGNLKVDEQYKVTLPPNLITVLEYDKKDFEGATLKNFIDDVECELSDWEIELYDDPHFMDMMKMRRDMKMMKMMKK</sequence>
<dbReference type="EMBL" id="AACSIN010000022">
    <property type="protein sequence ID" value="EAL9219270.1"/>
    <property type="molecule type" value="Genomic_DNA"/>
</dbReference>
<dbReference type="GeneID" id="66544809"/>
<evidence type="ECO:0000313" key="22">
    <source>
        <dbReference type="EMBL" id="EAM0447651.1"/>
    </source>
</evidence>
<reference evidence="9" key="3">
    <citation type="submission" date="2018-06" db="EMBL/GenBank/DDBJ databases">
        <authorList>
            <consortium name="PulseNet: The National Subtyping Network for Foodborne Disease Surveillance"/>
            <person name="Tarr C.L."/>
            <person name="Trees E."/>
            <person name="Katz L.S."/>
            <person name="Carleton-Romer H.A."/>
            <person name="Stroika S."/>
            <person name="Kucerova Z."/>
            <person name="Roache K.F."/>
            <person name="Sabol A.L."/>
            <person name="Besser J."/>
            <person name="Gerner-Smidt P."/>
        </authorList>
    </citation>
    <scope>NUCLEOTIDE SEQUENCE</scope>
    <source>
        <strain evidence="3">D6759</strain>
        <strain evidence="6">PNUSAC001416</strain>
        <strain evidence="9">PNUSAC004037</strain>
    </source>
</reference>
<dbReference type="EMBL" id="AABUYW010000015">
    <property type="protein sequence ID" value="EAJ1077487.1"/>
    <property type="molecule type" value="Genomic_DNA"/>
</dbReference>
<dbReference type="EMBL" id="AACMMH010000015">
    <property type="protein sequence ID" value="EAL2167261.1"/>
    <property type="molecule type" value="Genomic_DNA"/>
</dbReference>
<evidence type="ECO:0000313" key="10">
    <source>
        <dbReference type="EMBL" id="EAK5620132.1"/>
    </source>
</evidence>
<evidence type="ECO:0000313" key="24">
    <source>
        <dbReference type="EMBL" id="ECK9990417.1"/>
    </source>
</evidence>
<evidence type="ECO:0000313" key="5">
    <source>
        <dbReference type="EMBL" id="EAK0054939.1"/>
    </source>
</evidence>
<dbReference type="EMBL" id="AACLQH010000009">
    <property type="protein sequence ID" value="EAL2298256.1"/>
    <property type="molecule type" value="Genomic_DNA"/>
</dbReference>
<protein>
    <submittedName>
        <fullName evidence="10">Uncharacterized protein</fullName>
    </submittedName>
</protein>
<name>A0A5Y5R948_CAMCO</name>
<evidence type="ECO:0000313" key="4">
    <source>
        <dbReference type="EMBL" id="EAJ9682098.1"/>
    </source>
</evidence>
<dbReference type="EMBL" id="AAKFTX010000014">
    <property type="protein sequence ID" value="ECR3415492.1"/>
    <property type="molecule type" value="Genomic_DNA"/>
</dbReference>
<dbReference type="EMBL" id="AALNCH010000010">
    <property type="protein sequence ID" value="EDB3183126.1"/>
    <property type="molecule type" value="Genomic_DNA"/>
</dbReference>
<dbReference type="EMBL" id="AACBRT010000003">
    <property type="protein sequence ID" value="EAK0054939.1"/>
    <property type="molecule type" value="Genomic_DNA"/>
</dbReference>
<evidence type="ECO:0000313" key="28">
    <source>
        <dbReference type="EMBL" id="ECR3415492.1"/>
    </source>
</evidence>
<dbReference type="EMBL" id="AAKHXL010000009">
    <property type="protein sequence ID" value="ECR9523782.1"/>
    <property type="molecule type" value="Genomic_DNA"/>
</dbReference>
<dbReference type="EMBL" id="AACGNA010000026">
    <property type="protein sequence ID" value="EAK4720529.1"/>
    <property type="molecule type" value="Genomic_DNA"/>
</dbReference>
<dbReference type="EMBL" id="AACHVJ010000015">
    <property type="protein sequence ID" value="EAK6317495.1"/>
    <property type="molecule type" value="Genomic_DNA"/>
</dbReference>
<evidence type="ECO:0000313" key="26">
    <source>
        <dbReference type="EMBL" id="ECL0293018.1"/>
    </source>
</evidence>
<evidence type="ECO:0000313" key="13">
    <source>
        <dbReference type="EMBL" id="EAL2298256.1"/>
    </source>
</evidence>
<evidence type="ECO:0000313" key="12">
    <source>
        <dbReference type="EMBL" id="EAL2167261.1"/>
    </source>
</evidence>
<evidence type="ECO:0000313" key="11">
    <source>
        <dbReference type="EMBL" id="EAK6317495.1"/>
    </source>
</evidence>
<dbReference type="EMBL" id="AACEQH010000013">
    <property type="protein sequence ID" value="EAK2501183.1"/>
    <property type="molecule type" value="Genomic_DNA"/>
</dbReference>
<dbReference type="EMBL" id="AACTJP010000015">
    <property type="protein sequence ID" value="EAM0447651.1"/>
    <property type="molecule type" value="Genomic_DNA"/>
</dbReference>
<reference evidence="8" key="2">
    <citation type="submission" date="2018-06" db="EMBL/GenBank/DDBJ databases">
        <authorList>
            <consortium name="GenomeTrakr network: Whole genome sequencing for foodborne pathogen traceback"/>
        </authorList>
    </citation>
    <scope>NUCLEOTIDE SEQUENCE</scope>
    <source>
        <strain evidence="8">NC_C1386</strain>
    </source>
</reference>
<dbReference type="EMBL" id="AACQBH010000011">
    <property type="protein sequence ID" value="EAL6525517.1"/>
    <property type="molecule type" value="Genomic_DNA"/>
</dbReference>
<dbReference type="EMBL" id="AACMTA010000015">
    <property type="protein sequence ID" value="EAL2608080.1"/>
    <property type="molecule type" value="Genomic_DNA"/>
</dbReference>
<gene>
    <name evidence="2" type="ORF">A7M21_03040</name>
    <name evidence="3" type="ORF">A9428_08500</name>
    <name evidence="15" type="ORF">AZ785_07785</name>
    <name evidence="14" type="ORF">AZE58_07650</name>
    <name evidence="11" type="ORF">B6566_08380</name>
    <name evidence="13" type="ORF">B7K31_06870</name>
    <name evidence="1" type="ORF">BU953_07735</name>
    <name evidence="5" type="ORF">BWN18_03455</name>
    <name evidence="6" type="ORF">BZ257_07790</name>
    <name evidence="10" type="ORF">C5K60_07900</name>
    <name evidence="8" type="ORF">CLQ11_03515</name>
    <name evidence="7" type="ORF">CQI71_07065</name>
    <name evidence="21" type="ORF">D1F27_07840</name>
    <name evidence="22" type="ORF">D3H84_06340</name>
    <name evidence="9" type="ORF">DB753_07440</name>
    <name evidence="16" type="ORF">DO886_07770</name>
    <name evidence="18" type="ORF">DST87_07570</name>
    <name evidence="17" type="ORF">DSW85_07620</name>
    <name evidence="19" type="ORF">DVG64_05090</name>
    <name evidence="20" type="ORF">DYX52_08310</name>
    <name evidence="27" type="ORF">F0E85_07985</name>
    <name evidence="28" type="ORF">F1Q07_07450</name>
    <name evidence="29" type="ORF">F2L98_07665</name>
    <name evidence="30" type="ORF">F2M20_03445</name>
    <name evidence="31" type="ORF">F9W89_07480</name>
    <name evidence="4" type="ORF">FA629_07185</name>
    <name evidence="12" type="ORF">FDN81_08000</name>
    <name evidence="24" type="ORF">FJM45_07535</name>
    <name evidence="25" type="ORF">FKA01_07630</name>
    <name evidence="26" type="ORF">FKJ23_03890</name>
    <name evidence="23" type="ORF">FOK70_08590</name>
    <name evidence="32" type="ORF">GC734_07720</name>
</gene>
<dbReference type="EMBL" id="AAKCQV010000014">
    <property type="protein sequence ID" value="ECQ7361525.1"/>
    <property type="molecule type" value="Genomic_DNA"/>
</dbReference>
<organism evidence="10">
    <name type="scientific">Campylobacter coli</name>
    <dbReference type="NCBI Taxonomy" id="195"/>
    <lineage>
        <taxon>Bacteria</taxon>
        <taxon>Pseudomonadati</taxon>
        <taxon>Campylobacterota</taxon>
        <taxon>Epsilonproteobacteria</taxon>
        <taxon>Campylobacterales</taxon>
        <taxon>Campylobacteraceae</taxon>
        <taxon>Campylobacter</taxon>
    </lineage>
</organism>
<evidence type="ECO:0000313" key="25">
    <source>
        <dbReference type="EMBL" id="ECL0244044.1"/>
    </source>
</evidence>
<evidence type="ECO:0000313" key="31">
    <source>
        <dbReference type="EMBL" id="EDB3183126.1"/>
    </source>
</evidence>
<dbReference type="EMBL" id="AACHGX010000012">
    <property type="protein sequence ID" value="EAK5620132.1"/>
    <property type="molecule type" value="Genomic_DNA"/>
</dbReference>
<dbReference type="EMBL" id="AAJEOU010000004">
    <property type="protein sequence ID" value="ECL0293018.1"/>
    <property type="molecule type" value="Genomic_DNA"/>
</dbReference>
<evidence type="ECO:0000313" key="14">
    <source>
        <dbReference type="EMBL" id="EAL2608080.1"/>
    </source>
</evidence>
<evidence type="ECO:0000313" key="23">
    <source>
        <dbReference type="EMBL" id="ECC2503695.1"/>
    </source>
</evidence>
<reference evidence="10" key="1">
    <citation type="submission" date="2018-06" db="EMBL/GenBank/DDBJ databases">
        <authorList>
            <consortium name="NARMS: The National Antimicrobial Resistance Monitoring System"/>
        </authorList>
    </citation>
    <scope>NUCLEOTIDE SEQUENCE</scope>
    <source>
        <strain evidence="18">CVM N17C057</strain>
        <strain evidence="17">CVM N17C507</strain>
        <strain evidence="20">CVM N17C788</strain>
        <strain evidence="11">CVM N56302</strain>
        <strain evidence="7">FSIS11704176</strain>
        <strain evidence="10">FSIS11807354</strain>
        <strain evidence="16">FSIS11810584</strain>
        <strain evidence="22">FSIS11813124</strain>
        <strain evidence="21">FSIS11813163</strain>
        <strain evidence="4">FSIS11919992</strain>
        <strain evidence="12">FSIS11920711</strain>
        <strain evidence="26">FSIS11921937</strain>
        <strain evidence="29">FSIS11924334</strain>
        <strain evidence="30">FSIS11924487</strain>
        <strain evidence="32">FSIS11925448</strain>
        <strain evidence="14">FSIS1605714</strain>
        <strain evidence="15">FSIS1605861</strain>
        <strain evidence="2">FSIS1606351</strain>
        <strain evidence="1 33">FSIS1609200</strain>
        <strain evidence="5">FSIS1609793</strain>
        <strain evidence="13">FSIS1700115</strain>
        <strain evidence="24">FSIS21924625</strain>
        <strain evidence="25">FSIS21924658</strain>
        <strain evidence="19">FSIS31800762</strain>
        <strain evidence="23">FSIS31902317</strain>
    </source>
</reference>
<evidence type="ECO:0000313" key="17">
    <source>
        <dbReference type="EMBL" id="EAL6525517.1"/>
    </source>
</evidence>
<dbReference type="EMBL" id="AAMHEF010000016">
    <property type="protein sequence ID" value="EDH3168792.1"/>
    <property type="molecule type" value="Genomic_DNA"/>
</dbReference>
<evidence type="ECO:0000313" key="3">
    <source>
        <dbReference type="EMBL" id="EAJ7669674.1"/>
    </source>
</evidence>
<evidence type="ECO:0000313" key="18">
    <source>
        <dbReference type="EMBL" id="EAL6855021.1"/>
    </source>
</evidence>
<reference evidence="28" key="4">
    <citation type="submission" date="2019-09" db="EMBL/GenBank/DDBJ databases">
        <authorList>
            <person name="Ashton P.M."/>
            <person name="Dallman T."/>
            <person name="Nair S."/>
            <person name="De Pinna E."/>
            <person name="Peters T."/>
            <person name="Grant K."/>
        </authorList>
    </citation>
    <scope>NUCLEOTIDE SEQUENCE</scope>
    <source>
        <strain evidence="27">241883</strain>
        <strain evidence="31">814990</strain>
        <strain evidence="28">99729</strain>
    </source>
</reference>
<evidence type="ECO:0000313" key="21">
    <source>
        <dbReference type="EMBL" id="EAM0029049.1"/>
    </source>
</evidence>
<dbReference type="EMBL" id="AACFXM010000022">
    <property type="protein sequence ID" value="EAK4012876.1"/>
    <property type="molecule type" value="Genomic_DNA"/>
</dbReference>
<accession>A0A5Y5R948</accession>
<evidence type="ECO:0000313" key="8">
    <source>
        <dbReference type="EMBL" id="EAK4116556.1"/>
    </source>
</evidence>
<dbReference type="EMBL" id="AACQKE010000014">
    <property type="protein sequence ID" value="EAL6855021.1"/>
    <property type="molecule type" value="Genomic_DNA"/>
</dbReference>
<evidence type="ECO:0000313" key="1">
    <source>
        <dbReference type="EMBL" id="EAJ1077487.1"/>
    </source>
</evidence>
<evidence type="ECO:0000313" key="20">
    <source>
        <dbReference type="EMBL" id="EAL9219270.1"/>
    </source>
</evidence>
<evidence type="ECO:0000313" key="32">
    <source>
        <dbReference type="EMBL" id="EDH3168792.1"/>
    </source>
</evidence>
<evidence type="ECO:0000313" key="9">
    <source>
        <dbReference type="EMBL" id="EAK4720529.1"/>
    </source>
</evidence>
<comment type="caution">
    <text evidence="10">The sequence shown here is derived from an EMBL/GenBank/DDBJ whole genome shotgun (WGS) entry which is preliminary data.</text>
</comment>
<evidence type="ECO:0000313" key="27">
    <source>
        <dbReference type="EMBL" id="ECQ7361525.1"/>
    </source>
</evidence>
<dbReference type="EMBL" id="AAJEMQ010000014">
    <property type="protein sequence ID" value="ECL0244044.1"/>
    <property type="molecule type" value="Genomic_DNA"/>
</dbReference>
<dbReference type="EMBL" id="AACMUQ010000013">
    <property type="protein sequence ID" value="EAL2684173.1"/>
    <property type="molecule type" value="Genomic_DNA"/>
</dbReference>
<dbReference type="EMBL" id="AACFZV010000004">
    <property type="protein sequence ID" value="EAK4116556.1"/>
    <property type="molecule type" value="Genomic_DNA"/>
</dbReference>
<evidence type="ECO:0000313" key="16">
    <source>
        <dbReference type="EMBL" id="EAL4753197.1"/>
    </source>
</evidence>
<dbReference type="Proteomes" id="UP000557830">
    <property type="component" value="Unassembled WGS sequence"/>
</dbReference>
<proteinExistence type="predicted"/>
<dbReference type="EMBL" id="AAKHYB010000010">
    <property type="protein sequence ID" value="ECR9556795.1"/>
    <property type="molecule type" value="Genomic_DNA"/>
</dbReference>
<evidence type="ECO:0000313" key="2">
    <source>
        <dbReference type="EMBL" id="EAJ7596178.1"/>
    </source>
</evidence>